<dbReference type="InterPro" id="IPR029479">
    <property type="entry name" value="Nitroreductase"/>
</dbReference>
<dbReference type="SUPFAM" id="SSF55469">
    <property type="entry name" value="FMN-dependent nitroreductase-like"/>
    <property type="match status" value="1"/>
</dbReference>
<dbReference type="Gene3D" id="3.40.109.10">
    <property type="entry name" value="NADH Oxidase"/>
    <property type="match status" value="1"/>
</dbReference>
<keyword evidence="5" id="KW-0520">NAD</keyword>
<dbReference type="HAMAP" id="MF_01204">
    <property type="entry name" value="Oxidoreductase_RutE_HadB"/>
    <property type="match status" value="1"/>
</dbReference>
<keyword evidence="3 5" id="KW-0521">NADP</keyword>
<keyword evidence="8" id="KW-1185">Reference proteome</keyword>
<dbReference type="InterPro" id="IPR023936">
    <property type="entry name" value="RutE-like"/>
</dbReference>
<dbReference type="CDD" id="cd02148">
    <property type="entry name" value="RutE-like"/>
    <property type="match status" value="1"/>
</dbReference>
<dbReference type="AlphaFoldDB" id="A0A0P6VFP0"/>
<dbReference type="Proteomes" id="UP000048984">
    <property type="component" value="Unassembled WGS sequence"/>
</dbReference>
<name>A0A0P6VFP0_9HYPH</name>
<evidence type="ECO:0000256" key="4">
    <source>
        <dbReference type="ARBA" id="ARBA00023002"/>
    </source>
</evidence>
<comment type="caution">
    <text evidence="7">The sequence shown here is derived from an EMBL/GenBank/DDBJ whole genome shotgun (WGS) entry which is preliminary data.</text>
</comment>
<keyword evidence="2 5" id="KW-0288">FMN</keyword>
<keyword evidence="1 5" id="KW-0285">Flavoprotein</keyword>
<evidence type="ECO:0000259" key="6">
    <source>
        <dbReference type="Pfam" id="PF00881"/>
    </source>
</evidence>
<comment type="similarity">
    <text evidence="5">Belongs to the nitroreductase family. HadB/RutE subfamily.</text>
</comment>
<evidence type="ECO:0000313" key="8">
    <source>
        <dbReference type="Proteomes" id="UP000048984"/>
    </source>
</evidence>
<dbReference type="Pfam" id="PF00881">
    <property type="entry name" value="Nitroreductase"/>
    <property type="match status" value="1"/>
</dbReference>
<sequence>MNAPARIAADTRLAEADLDLLFREARTFNAFQDRPVSDALLTEAIELAKMGPTAANTLPMRVVFVKSAEAKEKLKPSLSPGNLDKTMAAPVTAIVAYDREFFEKLPRLFPHADARSWFAGNAAFAEASANQSSTLQAAYLILALRALGLDTGPMTGFDAAKVDAAFFADEPLHATMLINIGYGDRATLFGRLPRLDASEIARFA</sequence>
<keyword evidence="4 5" id="KW-0560">Oxidoreductase</keyword>
<reference evidence="7 8" key="2">
    <citation type="submission" date="2015-10" db="EMBL/GenBank/DDBJ databases">
        <title>Draft Genome Sequence of Prosthecomicrobium hirschii ATCC 27832.</title>
        <authorList>
            <person name="Daniel J."/>
            <person name="Givan S.A."/>
            <person name="Brun Y.V."/>
            <person name="Brown P.J."/>
        </authorList>
    </citation>
    <scope>NUCLEOTIDE SEQUENCE [LARGE SCALE GENOMIC DNA]</scope>
    <source>
        <strain evidence="7 8">16</strain>
    </source>
</reference>
<comment type="cofactor">
    <cofactor evidence="5">
        <name>FMN</name>
        <dbReference type="ChEBI" id="CHEBI:58210"/>
    </cofactor>
</comment>
<dbReference type="RefSeq" id="WP_054357000.1">
    <property type="nucleotide sequence ID" value="NZ_LJYW01000001.1"/>
</dbReference>
<dbReference type="InterPro" id="IPR000415">
    <property type="entry name" value="Nitroreductase-like"/>
</dbReference>
<organism evidence="7 8">
    <name type="scientific">Prosthecodimorpha hirschii</name>
    <dbReference type="NCBI Taxonomy" id="665126"/>
    <lineage>
        <taxon>Bacteria</taxon>
        <taxon>Pseudomonadati</taxon>
        <taxon>Pseudomonadota</taxon>
        <taxon>Alphaproteobacteria</taxon>
        <taxon>Hyphomicrobiales</taxon>
        <taxon>Ancalomicrobiaceae</taxon>
        <taxon>Prosthecodimorpha</taxon>
    </lineage>
</organism>
<reference evidence="7 8" key="1">
    <citation type="submission" date="2015-09" db="EMBL/GenBank/DDBJ databases">
        <authorList>
            <person name="Jackson K.R."/>
            <person name="Lunt B.L."/>
            <person name="Fisher J.N.B."/>
            <person name="Gardner A.V."/>
            <person name="Bailey M.E."/>
            <person name="Deus L.M."/>
            <person name="Earl A.S."/>
            <person name="Gibby P.D."/>
            <person name="Hartmann K.A."/>
            <person name="Liu J.E."/>
            <person name="Manci A.M."/>
            <person name="Nielsen D.A."/>
            <person name="Solomon M.B."/>
            <person name="Breakwell D.P."/>
            <person name="Burnett S.H."/>
            <person name="Grose J.H."/>
        </authorList>
    </citation>
    <scope>NUCLEOTIDE SEQUENCE [LARGE SCALE GENOMIC DNA]</scope>
    <source>
        <strain evidence="7 8">16</strain>
    </source>
</reference>
<feature type="domain" description="Nitroreductase" evidence="6">
    <location>
        <begin position="26"/>
        <end position="182"/>
    </location>
</feature>
<accession>A0A0P6VFP0</accession>
<dbReference type="GO" id="GO:0016491">
    <property type="term" value="F:oxidoreductase activity"/>
    <property type="evidence" value="ECO:0007669"/>
    <property type="project" value="UniProtKB-UniRule"/>
</dbReference>
<dbReference type="EMBL" id="LJYW01000001">
    <property type="protein sequence ID" value="KPL50837.1"/>
    <property type="molecule type" value="Genomic_DNA"/>
</dbReference>
<dbReference type="EC" id="1.-.-.-" evidence="5"/>
<dbReference type="NCBIfam" id="NF003768">
    <property type="entry name" value="PRK05365.1"/>
    <property type="match status" value="1"/>
</dbReference>
<protein>
    <recommendedName>
        <fullName evidence="5">Putative NADH dehydrogenase/NAD(P)H nitroreductase ABB55_00150</fullName>
        <ecNumber evidence="5">1.-.-.-</ecNumber>
    </recommendedName>
</protein>
<evidence type="ECO:0000256" key="3">
    <source>
        <dbReference type="ARBA" id="ARBA00022857"/>
    </source>
</evidence>
<evidence type="ECO:0000256" key="2">
    <source>
        <dbReference type="ARBA" id="ARBA00022643"/>
    </source>
</evidence>
<gene>
    <name evidence="7" type="ORF">ABB55_00150</name>
</gene>
<evidence type="ECO:0000256" key="5">
    <source>
        <dbReference type="HAMAP-Rule" id="MF_01204"/>
    </source>
</evidence>
<evidence type="ECO:0000256" key="1">
    <source>
        <dbReference type="ARBA" id="ARBA00022630"/>
    </source>
</evidence>
<dbReference type="InterPro" id="IPR050461">
    <property type="entry name" value="Nitroreductase_HadB/RutE"/>
</dbReference>
<dbReference type="PANTHER" id="PTHR43543">
    <property type="entry name" value="MALONIC SEMIALDEHYDE REDUCTASE RUTE-RELATED"/>
    <property type="match status" value="1"/>
</dbReference>
<dbReference type="PANTHER" id="PTHR43543:SF1">
    <property type="entry name" value="MALONIC SEMIALDEHYDE REDUCTASE RUTE-RELATED"/>
    <property type="match status" value="1"/>
</dbReference>
<proteinExistence type="inferred from homology"/>
<dbReference type="STRING" id="665126.ABB55_00150"/>
<evidence type="ECO:0000313" key="7">
    <source>
        <dbReference type="EMBL" id="KPL50837.1"/>
    </source>
</evidence>